<evidence type="ECO:0000256" key="1">
    <source>
        <dbReference type="SAM" id="MobiDB-lite"/>
    </source>
</evidence>
<dbReference type="EMBL" id="CACTIH010009114">
    <property type="protein sequence ID" value="CAA3024680.1"/>
    <property type="molecule type" value="Genomic_DNA"/>
</dbReference>
<sequence>MEMAKTPTSESNFERNASKKELQDLCREHGLSPYKTKANLLKSLRPYYKVIGMVKNSTSKVIYDTDITKKELQKLCRKYGLSPYDTKVNLLCSLRTYFQKMNLNLFSEVESSNGCSKSLLTGLLSGAQLSETTKVNKEDRKGKFTASFVHGHGIYSRSREKDDQEIHSQTVKTNELGNLKEAGVHDKVSDFKNVEKVGCSMSNIQKHSNSKKWDNTCAQNLTQCEVYNFRPRKSHQISTGTNNYFSSKKDCVGSIAGSQHIDSTSTMDGTVPLESSTSVSSLDFCVRSEEGINLFVDLSSSLPDWSKRLENEVRIFQDLQMDKFQSFHQELMGSFMGNVDAGFRISSYCAHTDPSPDSFARKNRESRIEYPNADDGLSSNIMKKPCVVSVEMSMHLQDKNKVLRLPRLNAFIQNAPVPGIKSCTGNEETEAKKLNVFHTSPIELHCNSVSMVSNGLVSTPENQNTKLGRVKCHEDLKESYRPDNCTVPCSISTASGAVEMHLSGIAMLRQNASCSTVENDDSMGFVVVDVAETGNIGLANATEVHHNASLHYVPTTPDESKGSGPGGSKASRVSKKRSEDCVSGRVHKRKRNNGLYQEGYHQHDGRILRSAYRLGQKVFPRRSIRLVSKVAEHRDRGFY</sequence>
<keyword evidence="3" id="KW-1185">Reference proteome</keyword>
<reference evidence="2 3" key="1">
    <citation type="submission" date="2019-12" db="EMBL/GenBank/DDBJ databases">
        <authorList>
            <person name="Alioto T."/>
            <person name="Alioto T."/>
            <person name="Gomez Garrido J."/>
        </authorList>
    </citation>
    <scope>NUCLEOTIDE SEQUENCE [LARGE SCALE GENOMIC DNA]</scope>
</reference>
<name>A0A8S0V2M8_OLEEU</name>
<dbReference type="OrthoDB" id="603754at2759"/>
<evidence type="ECO:0008006" key="4">
    <source>
        <dbReference type="Google" id="ProtNLM"/>
    </source>
</evidence>
<accession>A0A8S0V2M8</accession>
<dbReference type="Gramene" id="OE9A014058T8">
    <property type="protein sequence ID" value="OE9A014058C8"/>
    <property type="gene ID" value="OE9A014058"/>
</dbReference>
<protein>
    <recommendedName>
        <fullName evidence="4">SAP domain-containing protein</fullName>
    </recommendedName>
</protein>
<evidence type="ECO:0000313" key="3">
    <source>
        <dbReference type="Proteomes" id="UP000594638"/>
    </source>
</evidence>
<evidence type="ECO:0000313" key="2">
    <source>
        <dbReference type="EMBL" id="CAA3024680.1"/>
    </source>
</evidence>
<dbReference type="PANTHER" id="PTHR36376">
    <property type="entry name" value="OS09G0514700 PROTEIN"/>
    <property type="match status" value="1"/>
</dbReference>
<dbReference type="PANTHER" id="PTHR36376:SF1">
    <property type="entry name" value="OS09G0514700 PROTEIN"/>
    <property type="match status" value="1"/>
</dbReference>
<organism evidence="2 3">
    <name type="scientific">Olea europaea subsp. europaea</name>
    <dbReference type="NCBI Taxonomy" id="158383"/>
    <lineage>
        <taxon>Eukaryota</taxon>
        <taxon>Viridiplantae</taxon>
        <taxon>Streptophyta</taxon>
        <taxon>Embryophyta</taxon>
        <taxon>Tracheophyta</taxon>
        <taxon>Spermatophyta</taxon>
        <taxon>Magnoliopsida</taxon>
        <taxon>eudicotyledons</taxon>
        <taxon>Gunneridae</taxon>
        <taxon>Pentapetalae</taxon>
        <taxon>asterids</taxon>
        <taxon>lamiids</taxon>
        <taxon>Lamiales</taxon>
        <taxon>Oleaceae</taxon>
        <taxon>Oleeae</taxon>
        <taxon>Olea</taxon>
    </lineage>
</organism>
<dbReference type="Proteomes" id="UP000594638">
    <property type="component" value="Unassembled WGS sequence"/>
</dbReference>
<gene>
    <name evidence="2" type="ORF">OLEA9_A014058</name>
</gene>
<proteinExistence type="predicted"/>
<dbReference type="AlphaFoldDB" id="A0A8S0V2M8"/>
<comment type="caution">
    <text evidence="2">The sequence shown here is derived from an EMBL/GenBank/DDBJ whole genome shotgun (WGS) entry which is preliminary data.</text>
</comment>
<feature type="region of interest" description="Disordered" evidence="1">
    <location>
        <begin position="552"/>
        <end position="598"/>
    </location>
</feature>